<evidence type="ECO:0000256" key="1">
    <source>
        <dbReference type="ARBA" id="ARBA00004418"/>
    </source>
</evidence>
<dbReference type="Gene3D" id="1.50.10.100">
    <property type="entry name" value="Chondroitin AC/alginate lyase"/>
    <property type="match status" value="1"/>
</dbReference>
<dbReference type="EMBL" id="QXGJ01000013">
    <property type="protein sequence ID" value="RSX49506.1"/>
    <property type="molecule type" value="Genomic_DNA"/>
</dbReference>
<dbReference type="InterPro" id="IPR012480">
    <property type="entry name" value="Hepar_II_III_C"/>
</dbReference>
<evidence type="ECO:0000256" key="3">
    <source>
        <dbReference type="ARBA" id="ARBA00022764"/>
    </source>
</evidence>
<dbReference type="Gene3D" id="2.70.98.70">
    <property type="match status" value="1"/>
</dbReference>
<dbReference type="PANTHER" id="PTHR39210:SF1">
    <property type="entry name" value="HEPARIN-SULFATE LYASE"/>
    <property type="match status" value="1"/>
</dbReference>
<dbReference type="Proteomes" id="UP000288607">
    <property type="component" value="Unassembled WGS sequence"/>
</dbReference>
<dbReference type="GO" id="GO:0016829">
    <property type="term" value="F:lyase activity"/>
    <property type="evidence" value="ECO:0007669"/>
    <property type="project" value="UniProtKB-KW"/>
</dbReference>
<evidence type="ECO:0000313" key="7">
    <source>
        <dbReference type="Proteomes" id="UP000288607"/>
    </source>
</evidence>
<dbReference type="PANTHER" id="PTHR39210">
    <property type="entry name" value="HEPARIN-SULFATE LYASE"/>
    <property type="match status" value="1"/>
</dbReference>
<protein>
    <submittedName>
        <fullName evidence="6">Heparinase</fullName>
    </submittedName>
</protein>
<comment type="caution">
    <text evidence="6">The sequence shown here is derived from an EMBL/GenBank/DDBJ whole genome shotgun (WGS) entry which is preliminary data.</text>
</comment>
<gene>
    <name evidence="6" type="ORF">D2E23_2008</name>
</gene>
<evidence type="ECO:0000256" key="4">
    <source>
        <dbReference type="ARBA" id="ARBA00023239"/>
    </source>
</evidence>
<keyword evidence="7" id="KW-1185">Reference proteome</keyword>
<dbReference type="OrthoDB" id="4592556at2"/>
<dbReference type="RefSeq" id="WP_126030796.1">
    <property type="nucleotide sequence ID" value="NZ_JAFEJY010000001.1"/>
</dbReference>
<keyword evidence="2" id="KW-0732">Signal</keyword>
<dbReference type="AlphaFoldDB" id="A0A430F9J9"/>
<keyword evidence="3" id="KW-0574">Periplasm</keyword>
<feature type="domain" description="Heparinase II/III-like C-terminal" evidence="5">
    <location>
        <begin position="796"/>
        <end position="879"/>
    </location>
</feature>
<sequence>MSAESIMRLQRLAAHTKAVMNDPDAVYPQGALDGVADMLDLAERVIDGTYRRPFSHSHHFLPDIDAADFVTRFHTMITGWQTPGDMERTYGLADAADWLSTQDLAALPLPELRDRVDTTTARARQVLDSVKSGTALGNVNPERYRDLETALAACETTVNAVSPDHRALARRVADCMDAIRNCLASRVLACDLTDGDDLPALFFSSADERAALIERIRSDEFLSARYRDIKAIADEWRPSDADAMAGLCRDDVDYAAADRRFRMWASSESEYNFVTPADAVSATIEIALPATERYADGRSFAWIDQLRIASAQEGDWALLNPGFDGAADHADSPEEAADVPAHWVSRSTAGSLIRRDARELYRIGEGASLYLENPDLTDGAVGTDVAGTDVAGTDIVDAGATAIPDASGFVGARAVNDQPISVPANTACTLAFMGKLDGVMPHGLHIRLRFLNADCEECGAEDWDFNRAAALWQVKGPGRGPALSAQTDAIVAFMESDRDPAAARVYAIKAKNEIMLELDDFCQGAEHWMVNNARPYGCDSYGAVQAGRILCSVAATLTLIQSFHVFSDSETARFLDLIDVMLLYVTDARDRTAYPADEILLGATNWQTDMMAGAAVISLALLDAGILDPARALRARRMIADGTWFLKAQVDDHVNPDGAFPESLRYHMAALSRYTFVAGVLGRGTGDDWYRSTRLRDMFRYYADMVTPPYAYKKGRRSTPTFGDHQLGDGTEFAQLGLHASDVAAVDPALAQQMRDLWLEAGRPVPPFSTEAVAFEHLLPNMDPVPGHEPYDWAPLHSTAAYPDSGIALFRKAFGTPHEQFLAVMSSPRPIGHGHFDQGSFIYYKDCVPIVVDPGIIGYFDTSKDWLYSSSAHATMQFASRYGRLEQAAVTVERLDESLYSRQFGYVDTPRSSRVLDVHVGGVDVSGVDGGAADGGVADGSAADGAAEESITIAIDNPEGAGTQIRTITWFPEPELILVHDRVRDFDGTVRFTLPLAATTTEETSSRGAVSSAGGVREFTSACDYGLRLQTLFLTPVDTVTCEWGTSSPVAPPVNGRDQLQFLRAETQASQGFTVLLNAMHDGEPKAHAAWSPDGALYLTKGPWTHTLHPDSSL</sequence>
<dbReference type="Pfam" id="PF07940">
    <property type="entry name" value="Hepar_II_III_C"/>
    <property type="match status" value="1"/>
</dbReference>
<dbReference type="InterPro" id="IPR008929">
    <property type="entry name" value="Chondroitin_lyas"/>
</dbReference>
<evidence type="ECO:0000256" key="2">
    <source>
        <dbReference type="ARBA" id="ARBA00022729"/>
    </source>
</evidence>
<proteinExistence type="predicted"/>
<evidence type="ECO:0000313" key="6">
    <source>
        <dbReference type="EMBL" id="RSX49506.1"/>
    </source>
</evidence>
<name>A0A430F9J9_9BIFI</name>
<comment type="subcellular location">
    <subcellularLocation>
        <location evidence="1">Periplasm</location>
    </subcellularLocation>
</comment>
<accession>A0A430F9J9</accession>
<reference evidence="6 7" key="1">
    <citation type="submission" date="2018-09" db="EMBL/GenBank/DDBJ databases">
        <title>Characterization of the phylogenetic diversity of five novel species belonging to the genus Bifidobacterium.</title>
        <authorList>
            <person name="Lugli G.A."/>
            <person name="Duranti S."/>
            <person name="Milani C."/>
        </authorList>
    </citation>
    <scope>NUCLEOTIDE SEQUENCE [LARGE SCALE GENOMIC DNA]</scope>
    <source>
        <strain evidence="6 7">2028B</strain>
    </source>
</reference>
<dbReference type="GO" id="GO:0042597">
    <property type="term" value="C:periplasmic space"/>
    <property type="evidence" value="ECO:0007669"/>
    <property type="project" value="UniProtKB-SubCell"/>
</dbReference>
<keyword evidence="4" id="KW-0456">Lyase</keyword>
<evidence type="ECO:0000259" key="5">
    <source>
        <dbReference type="Pfam" id="PF07940"/>
    </source>
</evidence>
<organism evidence="6 7">
    <name type="scientific">Bifidobacterium callimiconis</name>
    <dbReference type="NCBI Taxonomy" id="2306973"/>
    <lineage>
        <taxon>Bacteria</taxon>
        <taxon>Bacillati</taxon>
        <taxon>Actinomycetota</taxon>
        <taxon>Actinomycetes</taxon>
        <taxon>Bifidobacteriales</taxon>
        <taxon>Bifidobacteriaceae</taxon>
        <taxon>Bifidobacterium</taxon>
    </lineage>
</organism>